<evidence type="ECO:0000313" key="14">
    <source>
        <dbReference type="Proteomes" id="UP000076404"/>
    </source>
</evidence>
<dbReference type="Gene3D" id="3.40.47.10">
    <property type="match status" value="1"/>
</dbReference>
<dbReference type="SUPFAM" id="SSF53901">
    <property type="entry name" value="Thiolase-like"/>
    <property type="match status" value="1"/>
</dbReference>
<dbReference type="Pfam" id="PF08545">
    <property type="entry name" value="ACP_syn_III"/>
    <property type="match status" value="1"/>
</dbReference>
<gene>
    <name evidence="10" type="primary">fabH</name>
    <name evidence="13" type="ORF">GEMMAAP_16285</name>
</gene>
<comment type="function">
    <text evidence="10">Catalyzes the condensation reaction of fatty acid synthesis by the addition to an acyl acceptor of two carbons from malonyl-ACP. Catalyzes the first condensation reaction which initiates fatty acid synthesis and may therefore play a role in governing the total rate of fatty acid production. Possesses both acetoacetyl-ACP synthase and acetyl transacylase activities. Its substrate specificity determines the biosynthesis of branched-chain and/or straight-chain of fatty acids.</text>
</comment>
<keyword evidence="3 10" id="KW-0444">Lipid biosynthesis</keyword>
<reference evidence="13 14" key="1">
    <citation type="journal article" date="2014" name="Proc. Natl. Acad. Sci. U.S.A.">
        <title>Functional type 2 photosynthetic reaction centers found in the rare bacterial phylum Gemmatimonadetes.</title>
        <authorList>
            <person name="Zeng Y."/>
            <person name="Feng F."/>
            <person name="Medova H."/>
            <person name="Dean J."/>
            <person name="Koblizek M."/>
        </authorList>
    </citation>
    <scope>NUCLEOTIDE SEQUENCE [LARGE SCALE GENOMIC DNA]</scope>
    <source>
        <strain evidence="13 14">AP64</strain>
    </source>
</reference>
<keyword evidence="4 10" id="KW-0808">Transferase</keyword>
<comment type="catalytic activity">
    <reaction evidence="10">
        <text>malonyl-[ACP] + acetyl-CoA + H(+) = 3-oxobutanoyl-[ACP] + CO2 + CoA</text>
        <dbReference type="Rhea" id="RHEA:12080"/>
        <dbReference type="Rhea" id="RHEA-COMP:9623"/>
        <dbReference type="Rhea" id="RHEA-COMP:9625"/>
        <dbReference type="ChEBI" id="CHEBI:15378"/>
        <dbReference type="ChEBI" id="CHEBI:16526"/>
        <dbReference type="ChEBI" id="CHEBI:57287"/>
        <dbReference type="ChEBI" id="CHEBI:57288"/>
        <dbReference type="ChEBI" id="CHEBI:78449"/>
        <dbReference type="ChEBI" id="CHEBI:78450"/>
        <dbReference type="EC" id="2.3.1.180"/>
    </reaction>
</comment>
<dbReference type="GO" id="GO:0006633">
    <property type="term" value="P:fatty acid biosynthetic process"/>
    <property type="evidence" value="ECO:0007669"/>
    <property type="project" value="UniProtKB-UniRule"/>
</dbReference>
<evidence type="ECO:0000256" key="5">
    <source>
        <dbReference type="ARBA" id="ARBA00022832"/>
    </source>
</evidence>
<dbReference type="STRING" id="1379270.GEMMAAP_16285"/>
<dbReference type="GO" id="GO:0004315">
    <property type="term" value="F:3-oxoacyl-[acyl-carrier-protein] synthase activity"/>
    <property type="evidence" value="ECO:0007669"/>
    <property type="project" value="InterPro"/>
</dbReference>
<feature type="active site" evidence="10">
    <location>
        <position position="282"/>
    </location>
</feature>
<evidence type="ECO:0000259" key="11">
    <source>
        <dbReference type="Pfam" id="PF08541"/>
    </source>
</evidence>
<dbReference type="InterPro" id="IPR013751">
    <property type="entry name" value="ACP_syn_III_N"/>
</dbReference>
<dbReference type="InterPro" id="IPR004655">
    <property type="entry name" value="FabH"/>
</dbReference>
<dbReference type="EC" id="2.3.1.180" evidence="10"/>
<comment type="subunit">
    <text evidence="10">Homodimer.</text>
</comment>
<dbReference type="NCBIfam" id="TIGR00747">
    <property type="entry name" value="fabH"/>
    <property type="match status" value="1"/>
</dbReference>
<dbReference type="InterPro" id="IPR016039">
    <property type="entry name" value="Thiolase-like"/>
</dbReference>
<evidence type="ECO:0000256" key="3">
    <source>
        <dbReference type="ARBA" id="ARBA00022516"/>
    </source>
</evidence>
<feature type="domain" description="Beta-ketoacyl-[acyl-carrier-protein] synthase III C-terminal" evidence="11">
    <location>
        <begin position="237"/>
        <end position="325"/>
    </location>
</feature>
<dbReference type="GO" id="GO:0033818">
    <property type="term" value="F:beta-ketoacyl-acyl-carrier-protein synthase III activity"/>
    <property type="evidence" value="ECO:0007669"/>
    <property type="project" value="UniProtKB-UniRule"/>
</dbReference>
<keyword evidence="9 10" id="KW-0012">Acyltransferase</keyword>
<dbReference type="CDD" id="cd00830">
    <property type="entry name" value="KAS_III"/>
    <property type="match status" value="1"/>
</dbReference>
<proteinExistence type="inferred from homology"/>
<organism evidence="13 14">
    <name type="scientific">Gemmatimonas phototrophica</name>
    <dbReference type="NCBI Taxonomy" id="1379270"/>
    <lineage>
        <taxon>Bacteria</taxon>
        <taxon>Pseudomonadati</taxon>
        <taxon>Gemmatimonadota</taxon>
        <taxon>Gemmatimonadia</taxon>
        <taxon>Gemmatimonadales</taxon>
        <taxon>Gemmatimonadaceae</taxon>
        <taxon>Gemmatimonas</taxon>
    </lineage>
</organism>
<keyword evidence="14" id="KW-1185">Reference proteome</keyword>
<comment type="subcellular location">
    <subcellularLocation>
        <location evidence="10">Cytoplasm</location>
    </subcellularLocation>
</comment>
<dbReference type="EMBL" id="CP011454">
    <property type="protein sequence ID" value="AMW05932.1"/>
    <property type="molecule type" value="Genomic_DNA"/>
</dbReference>
<protein>
    <recommendedName>
        <fullName evidence="10">Beta-ketoacyl-[acyl-carrier-protein] synthase III</fullName>
        <shortName evidence="10">Beta-ketoacyl-ACP synthase III</shortName>
        <shortName evidence="10">KAS III</shortName>
        <ecNumber evidence="10">2.3.1.180</ecNumber>
    </recommendedName>
    <alternativeName>
        <fullName evidence="10">3-oxoacyl-[acyl-carrier-protein] synthase 3</fullName>
    </alternativeName>
    <alternativeName>
        <fullName evidence="10">3-oxoacyl-[acyl-carrier-protein] synthase III</fullName>
    </alternativeName>
</protein>
<reference evidence="13 14" key="2">
    <citation type="journal article" date="2016" name="Environ. Microbiol. Rep.">
        <title>Metagenomic evidence for the presence of phototrophic Gemmatimonadetes bacteria in diverse environments.</title>
        <authorList>
            <person name="Zeng Y."/>
            <person name="Baumbach J."/>
            <person name="Barbosa E.G."/>
            <person name="Azevedo V."/>
            <person name="Zhang C."/>
            <person name="Koblizek M."/>
        </authorList>
    </citation>
    <scope>NUCLEOTIDE SEQUENCE [LARGE SCALE GENOMIC DNA]</scope>
    <source>
        <strain evidence="13 14">AP64</strain>
    </source>
</reference>
<dbReference type="RefSeq" id="WP_026848345.1">
    <property type="nucleotide sequence ID" value="NZ_CP011454.1"/>
</dbReference>
<dbReference type="Pfam" id="PF08541">
    <property type="entry name" value="ACP_syn_III_C"/>
    <property type="match status" value="1"/>
</dbReference>
<evidence type="ECO:0000256" key="7">
    <source>
        <dbReference type="ARBA" id="ARBA00023160"/>
    </source>
</evidence>
<keyword evidence="2 10" id="KW-0963">Cytoplasm</keyword>
<dbReference type="eggNOG" id="COG0332">
    <property type="taxonomic scope" value="Bacteria"/>
</dbReference>
<evidence type="ECO:0000256" key="4">
    <source>
        <dbReference type="ARBA" id="ARBA00022679"/>
    </source>
</evidence>
<dbReference type="AlphaFoldDB" id="A0A143BN34"/>
<keyword evidence="5 10" id="KW-0276">Fatty acid metabolism</keyword>
<comment type="domain">
    <text evidence="10">The last Arg residue of the ACP-binding site is essential for the weak association between ACP/AcpP and FabH.</text>
</comment>
<name>A0A143BN34_9BACT</name>
<dbReference type="InterPro" id="IPR013747">
    <property type="entry name" value="ACP_syn_III_C"/>
</dbReference>
<keyword evidence="7 10" id="KW-0275">Fatty acid biosynthesis</keyword>
<evidence type="ECO:0000256" key="6">
    <source>
        <dbReference type="ARBA" id="ARBA00023098"/>
    </source>
</evidence>
<dbReference type="GO" id="GO:0044550">
    <property type="term" value="P:secondary metabolite biosynthetic process"/>
    <property type="evidence" value="ECO:0007669"/>
    <property type="project" value="TreeGrafter"/>
</dbReference>
<accession>A0A143BN34</accession>
<dbReference type="KEGG" id="gph:GEMMAAP_16285"/>
<feature type="region of interest" description="ACP-binding" evidence="10">
    <location>
        <begin position="253"/>
        <end position="257"/>
    </location>
</feature>
<sequence length="380" mass="40186">MTPARYAAITGWGEGLPPAVLTNEDLSTFLDTSDEWITQRTGMKERRISHVSAIDMATLASRRALACAALDAKDLQLIVYGSCSPDEQVPNSASGVQVALGATRAAAMDVNTACTSFLYGLSSATAMIQSGMVDNALVIGVEYISPFMDWSNRNVAVLFGDGAAAVVLQASDEPGGVIGTVLGCDAEARQTLRVRGMGCSYVNGDLHYGDTLWDFDGQAIFKRAVHGMSDACGRVMATAGVSAADIDLVVPHQANLRIIEAVAKYAGVPMERVMLTVQRYGNMSAATVPVSLVDALKEGRITPGSLVLMPGFGGGLTFGALLVRWGNRVTPLGESDAQHPPLEQSALEMVNAIRARQDPHGRSKDALLQTRFIESQLAPA</sequence>
<dbReference type="PANTHER" id="PTHR34069">
    <property type="entry name" value="3-OXOACYL-[ACYL-CARRIER-PROTEIN] SYNTHASE 3"/>
    <property type="match status" value="1"/>
</dbReference>
<evidence type="ECO:0000256" key="2">
    <source>
        <dbReference type="ARBA" id="ARBA00022490"/>
    </source>
</evidence>
<keyword evidence="8 10" id="KW-0511">Multifunctional enzyme</keyword>
<comment type="similarity">
    <text evidence="1 10">Belongs to the thiolase-like superfamily. FabH family.</text>
</comment>
<dbReference type="OrthoDB" id="9815506at2"/>
<feature type="domain" description="Beta-ketoacyl-[acyl-carrier-protein] synthase III N-terminal" evidence="12">
    <location>
        <begin position="108"/>
        <end position="185"/>
    </location>
</feature>
<evidence type="ECO:0000256" key="9">
    <source>
        <dbReference type="ARBA" id="ARBA00023315"/>
    </source>
</evidence>
<dbReference type="PANTHER" id="PTHR34069:SF2">
    <property type="entry name" value="BETA-KETOACYL-[ACYL-CARRIER-PROTEIN] SYNTHASE III"/>
    <property type="match status" value="1"/>
</dbReference>
<dbReference type="GO" id="GO:0005737">
    <property type="term" value="C:cytoplasm"/>
    <property type="evidence" value="ECO:0007669"/>
    <property type="project" value="UniProtKB-SubCell"/>
</dbReference>
<dbReference type="UniPathway" id="UPA00094"/>
<feature type="active site" evidence="10">
    <location>
        <position position="114"/>
    </location>
</feature>
<dbReference type="Proteomes" id="UP000076404">
    <property type="component" value="Chromosome"/>
</dbReference>
<keyword evidence="6 10" id="KW-0443">Lipid metabolism</keyword>
<dbReference type="NCBIfam" id="NF006829">
    <property type="entry name" value="PRK09352.1"/>
    <property type="match status" value="1"/>
</dbReference>
<evidence type="ECO:0000256" key="1">
    <source>
        <dbReference type="ARBA" id="ARBA00008642"/>
    </source>
</evidence>
<dbReference type="HAMAP" id="MF_01815">
    <property type="entry name" value="FabH"/>
    <property type="match status" value="1"/>
</dbReference>
<evidence type="ECO:0000313" key="13">
    <source>
        <dbReference type="EMBL" id="AMW05932.1"/>
    </source>
</evidence>
<evidence type="ECO:0000256" key="10">
    <source>
        <dbReference type="HAMAP-Rule" id="MF_01815"/>
    </source>
</evidence>
<evidence type="ECO:0000259" key="12">
    <source>
        <dbReference type="Pfam" id="PF08545"/>
    </source>
</evidence>
<feature type="active site" evidence="10">
    <location>
        <position position="252"/>
    </location>
</feature>
<comment type="pathway">
    <text evidence="10">Lipid metabolism; fatty acid biosynthesis.</text>
</comment>
<evidence type="ECO:0000256" key="8">
    <source>
        <dbReference type="ARBA" id="ARBA00023268"/>
    </source>
</evidence>